<dbReference type="Proteomes" id="UP000548423">
    <property type="component" value="Unassembled WGS sequence"/>
</dbReference>
<evidence type="ECO:0000259" key="2">
    <source>
        <dbReference type="SMART" id="SM00854"/>
    </source>
</evidence>
<reference evidence="4" key="1">
    <citation type="submission" date="2020-07" db="EMBL/GenBank/DDBJ databases">
        <authorList>
            <person name="Partida-Martinez L."/>
            <person name="Huntemann M."/>
            <person name="Clum A."/>
            <person name="Wang J."/>
            <person name="Palaniappan K."/>
            <person name="Ritter S."/>
            <person name="Chen I.-M."/>
            <person name="Stamatis D."/>
            <person name="Reddy T."/>
            <person name="O'Malley R."/>
            <person name="Daum C."/>
            <person name="Shapiro N."/>
            <person name="Ivanova N."/>
            <person name="Kyrpides N."/>
            <person name="Woyke T."/>
        </authorList>
    </citation>
    <scope>NUCLEOTIDE SEQUENCE [LARGE SCALE GENOMIC DNA]</scope>
    <source>
        <strain evidence="4">AT2.8</strain>
    </source>
</reference>
<dbReference type="InterPro" id="IPR019079">
    <property type="entry name" value="Capsule_synth_CapA"/>
</dbReference>
<dbReference type="PANTHER" id="PTHR33393:SF13">
    <property type="entry name" value="PGA BIOSYNTHESIS PROTEIN CAPA"/>
    <property type="match status" value="1"/>
</dbReference>
<organism evidence="3 4">
    <name type="scientific">Neobacillus niacini</name>
    <dbReference type="NCBI Taxonomy" id="86668"/>
    <lineage>
        <taxon>Bacteria</taxon>
        <taxon>Bacillati</taxon>
        <taxon>Bacillota</taxon>
        <taxon>Bacilli</taxon>
        <taxon>Bacillales</taxon>
        <taxon>Bacillaceae</taxon>
        <taxon>Neobacillus</taxon>
    </lineage>
</organism>
<protein>
    <submittedName>
        <fullName evidence="3">Poly-gamma-glutamate synthesis protein (Capsule biosynthesis protein)</fullName>
    </submittedName>
</protein>
<evidence type="ECO:0000313" key="4">
    <source>
        <dbReference type="Proteomes" id="UP000548423"/>
    </source>
</evidence>
<reference evidence="4" key="2">
    <citation type="submission" date="2020-08" db="EMBL/GenBank/DDBJ databases">
        <title>The Agave Microbiome: Exploring the role of microbial communities in plant adaptations to desert environments.</title>
        <authorList>
            <person name="Partida-Martinez L.P."/>
        </authorList>
    </citation>
    <scope>NUCLEOTIDE SEQUENCE [LARGE SCALE GENOMIC DNA]</scope>
    <source>
        <strain evidence="4">AT2.8</strain>
    </source>
</reference>
<dbReference type="SMART" id="SM00854">
    <property type="entry name" value="PGA_cap"/>
    <property type="match status" value="1"/>
</dbReference>
<comment type="caution">
    <text evidence="3">The sequence shown here is derived from an EMBL/GenBank/DDBJ whole genome shotgun (WGS) entry which is preliminary data.</text>
</comment>
<dbReference type="SUPFAM" id="SSF56300">
    <property type="entry name" value="Metallo-dependent phosphatases"/>
    <property type="match status" value="1"/>
</dbReference>
<feature type="domain" description="Capsule synthesis protein CapA" evidence="2">
    <location>
        <begin position="6"/>
        <end position="242"/>
    </location>
</feature>
<accession>A0A852T573</accession>
<dbReference type="AlphaFoldDB" id="A0A852T573"/>
<dbReference type="CDD" id="cd07381">
    <property type="entry name" value="MPP_CapA"/>
    <property type="match status" value="1"/>
</dbReference>
<sequence>MKKDSSILICGDLCPTPEMQMLLAKENVEPVFNRLIQEFNKSDLLIGNLEAPFLEHGDPIIKTGPSFKLIPESIKGFKSVGFQVLGMANNHIRDYGDAGVALSMQICKEKGISFVGAGTNEKNAKAPLIKNVNGWNVGFLAYAEHEFNYASETNMGANAFDLYYSFDEIRALKRQCDYVIVLYHGGIEYYQYPSPDLQKKSRRMIESGADIVLCQHSHCVGCEEKYQGGTILYGQGNTLFGYKSNSQTWNEGLLVRINLSDRETNVSYIPIKATKTNAVDLLDDSTVDDFMKRFNKRSTQILNSSFVKESWKSFCQSKQAEYLPMLFGHGRVVTAINKRVNNIIIKFFYSNRRTRVVHNLIRCEAHNEVVQTSLRNFNADN</sequence>
<evidence type="ECO:0000256" key="1">
    <source>
        <dbReference type="ARBA" id="ARBA00005662"/>
    </source>
</evidence>
<name>A0A852T573_9BACI</name>
<proteinExistence type="inferred from homology"/>
<evidence type="ECO:0000313" key="3">
    <source>
        <dbReference type="EMBL" id="NYE03860.1"/>
    </source>
</evidence>
<dbReference type="PANTHER" id="PTHR33393">
    <property type="entry name" value="POLYGLUTAMINE SYNTHESIS ACCESSORY PROTEIN RV0574C-RELATED"/>
    <property type="match status" value="1"/>
</dbReference>
<dbReference type="EMBL" id="JACCBX010000001">
    <property type="protein sequence ID" value="NYE03860.1"/>
    <property type="molecule type" value="Genomic_DNA"/>
</dbReference>
<dbReference type="InterPro" id="IPR029052">
    <property type="entry name" value="Metallo-depent_PP-like"/>
</dbReference>
<comment type="similarity">
    <text evidence="1">Belongs to the CapA family.</text>
</comment>
<dbReference type="InterPro" id="IPR052169">
    <property type="entry name" value="CW_Biosynth-Accessory"/>
</dbReference>
<dbReference type="Gene3D" id="3.60.21.10">
    <property type="match status" value="1"/>
</dbReference>
<dbReference type="Pfam" id="PF09587">
    <property type="entry name" value="PGA_cap"/>
    <property type="match status" value="1"/>
</dbReference>
<gene>
    <name evidence="3" type="ORF">F4694_000579</name>
</gene>